<dbReference type="OrthoDB" id="66546at2759"/>
<proteinExistence type="inferred from homology"/>
<keyword evidence="10" id="KW-1185">Reference proteome</keyword>
<feature type="compositionally biased region" description="Low complexity" evidence="6">
    <location>
        <begin position="273"/>
        <end position="286"/>
    </location>
</feature>
<dbReference type="PANTHER" id="PTHR19302">
    <property type="entry name" value="GAMMA TUBULIN COMPLEX PROTEIN"/>
    <property type="match status" value="1"/>
</dbReference>
<evidence type="ECO:0000256" key="5">
    <source>
        <dbReference type="ARBA" id="ARBA00023212"/>
    </source>
</evidence>
<dbReference type="AlphaFoldDB" id="A0A9P5TV72"/>
<dbReference type="Proteomes" id="UP000724874">
    <property type="component" value="Unassembled WGS sequence"/>
</dbReference>
<feature type="compositionally biased region" description="Acidic residues" evidence="6">
    <location>
        <begin position="1055"/>
        <end position="1065"/>
    </location>
</feature>
<feature type="compositionally biased region" description="Low complexity" evidence="6">
    <location>
        <begin position="48"/>
        <end position="67"/>
    </location>
</feature>
<dbReference type="GO" id="GO:0051225">
    <property type="term" value="P:spindle assembly"/>
    <property type="evidence" value="ECO:0007669"/>
    <property type="project" value="TreeGrafter"/>
</dbReference>
<dbReference type="GO" id="GO:0031122">
    <property type="term" value="P:cytoplasmic microtubule organization"/>
    <property type="evidence" value="ECO:0007669"/>
    <property type="project" value="TreeGrafter"/>
</dbReference>
<accession>A0A9P5TV72</accession>
<keyword evidence="5" id="KW-0206">Cytoskeleton</keyword>
<dbReference type="GO" id="GO:0000278">
    <property type="term" value="P:mitotic cell cycle"/>
    <property type="evidence" value="ECO:0007669"/>
    <property type="project" value="TreeGrafter"/>
</dbReference>
<feature type="region of interest" description="Disordered" evidence="6">
    <location>
        <begin position="228"/>
        <end position="297"/>
    </location>
</feature>
<dbReference type="InterPro" id="IPR041470">
    <property type="entry name" value="GCP_N"/>
</dbReference>
<dbReference type="InterPro" id="IPR042241">
    <property type="entry name" value="GCP_C_sf"/>
</dbReference>
<feature type="region of interest" description="Disordered" evidence="6">
    <location>
        <begin position="1"/>
        <end position="67"/>
    </location>
</feature>
<feature type="compositionally biased region" description="Low complexity" evidence="6">
    <location>
        <begin position="17"/>
        <end position="29"/>
    </location>
</feature>
<name>A0A9P5TV72_GYMJU</name>
<comment type="subcellular location">
    <subcellularLocation>
        <location evidence="1">Cytoplasm</location>
        <location evidence="1">Cytoskeleton</location>
    </subcellularLocation>
</comment>
<dbReference type="GO" id="GO:0000922">
    <property type="term" value="C:spindle pole"/>
    <property type="evidence" value="ECO:0007669"/>
    <property type="project" value="InterPro"/>
</dbReference>
<gene>
    <name evidence="9" type="ORF">CPB84DRAFT_1759016</name>
</gene>
<evidence type="ECO:0000259" key="8">
    <source>
        <dbReference type="Pfam" id="PF17681"/>
    </source>
</evidence>
<evidence type="ECO:0000256" key="3">
    <source>
        <dbReference type="ARBA" id="ARBA00022490"/>
    </source>
</evidence>
<keyword evidence="3" id="KW-0963">Cytoplasm</keyword>
<evidence type="ECO:0000256" key="2">
    <source>
        <dbReference type="ARBA" id="ARBA00010337"/>
    </source>
</evidence>
<comment type="similarity">
    <text evidence="2">Belongs to the TUBGCP family.</text>
</comment>
<feature type="compositionally biased region" description="Polar residues" evidence="6">
    <location>
        <begin position="30"/>
        <end position="47"/>
    </location>
</feature>
<feature type="compositionally biased region" description="Low complexity" evidence="6">
    <location>
        <begin position="253"/>
        <end position="263"/>
    </location>
</feature>
<dbReference type="InterPro" id="IPR059169">
    <property type="entry name" value="GCP5_N_ext"/>
</dbReference>
<dbReference type="Pfam" id="PF04130">
    <property type="entry name" value="GCP_C_terminal"/>
    <property type="match status" value="1"/>
</dbReference>
<feature type="region of interest" description="Disordered" evidence="6">
    <location>
        <begin position="650"/>
        <end position="670"/>
    </location>
</feature>
<dbReference type="GO" id="GO:0043015">
    <property type="term" value="F:gamma-tubulin binding"/>
    <property type="evidence" value="ECO:0007669"/>
    <property type="project" value="InterPro"/>
</dbReference>
<dbReference type="GO" id="GO:0000930">
    <property type="term" value="C:gamma-tubulin complex"/>
    <property type="evidence" value="ECO:0007669"/>
    <property type="project" value="TreeGrafter"/>
</dbReference>
<evidence type="ECO:0000256" key="1">
    <source>
        <dbReference type="ARBA" id="ARBA00004245"/>
    </source>
</evidence>
<dbReference type="InterPro" id="IPR040457">
    <property type="entry name" value="GCP_C"/>
</dbReference>
<evidence type="ECO:0000259" key="7">
    <source>
        <dbReference type="Pfam" id="PF04130"/>
    </source>
</evidence>
<evidence type="ECO:0000256" key="4">
    <source>
        <dbReference type="ARBA" id="ARBA00022701"/>
    </source>
</evidence>
<dbReference type="Gene3D" id="1.20.120.1900">
    <property type="entry name" value="Gamma-tubulin complex, C-terminal domain"/>
    <property type="match status" value="1"/>
</dbReference>
<comment type="caution">
    <text evidence="9">The sequence shown here is derived from an EMBL/GenBank/DDBJ whole genome shotgun (WGS) entry which is preliminary data.</text>
</comment>
<feature type="region of interest" description="Disordered" evidence="6">
    <location>
        <begin position="1053"/>
        <end position="1086"/>
    </location>
</feature>
<keyword evidence="4" id="KW-0493">Microtubule</keyword>
<dbReference type="GO" id="GO:0007020">
    <property type="term" value="P:microtubule nucleation"/>
    <property type="evidence" value="ECO:0007669"/>
    <property type="project" value="InterPro"/>
</dbReference>
<dbReference type="GO" id="GO:0005874">
    <property type="term" value="C:microtubule"/>
    <property type="evidence" value="ECO:0007669"/>
    <property type="project" value="UniProtKB-KW"/>
</dbReference>
<feature type="domain" description="Gamma tubulin complex component protein N-terminal" evidence="8">
    <location>
        <begin position="374"/>
        <end position="702"/>
    </location>
</feature>
<dbReference type="GO" id="GO:0051011">
    <property type="term" value="F:microtubule minus-end binding"/>
    <property type="evidence" value="ECO:0007669"/>
    <property type="project" value="TreeGrafter"/>
</dbReference>
<dbReference type="InterPro" id="IPR007259">
    <property type="entry name" value="GCP"/>
</dbReference>
<dbReference type="EMBL" id="JADNYJ010000001">
    <property type="protein sequence ID" value="KAF8914341.1"/>
    <property type="molecule type" value="Genomic_DNA"/>
</dbReference>
<dbReference type="GO" id="GO:0051321">
    <property type="term" value="P:meiotic cell cycle"/>
    <property type="evidence" value="ECO:0007669"/>
    <property type="project" value="TreeGrafter"/>
</dbReference>
<feature type="domain" description="Gamma tubulin complex component C-terminal" evidence="7">
    <location>
        <begin position="774"/>
        <end position="1044"/>
    </location>
</feature>
<organism evidence="9 10">
    <name type="scientific">Gymnopilus junonius</name>
    <name type="common">Spectacular rustgill mushroom</name>
    <name type="synonym">Gymnopilus spectabilis subsp. junonius</name>
    <dbReference type="NCBI Taxonomy" id="109634"/>
    <lineage>
        <taxon>Eukaryota</taxon>
        <taxon>Fungi</taxon>
        <taxon>Dikarya</taxon>
        <taxon>Basidiomycota</taxon>
        <taxon>Agaricomycotina</taxon>
        <taxon>Agaricomycetes</taxon>
        <taxon>Agaricomycetidae</taxon>
        <taxon>Agaricales</taxon>
        <taxon>Agaricineae</taxon>
        <taxon>Hymenogastraceae</taxon>
        <taxon>Gymnopilus</taxon>
    </lineage>
</organism>
<evidence type="ECO:0000256" key="6">
    <source>
        <dbReference type="SAM" id="MobiDB-lite"/>
    </source>
</evidence>
<protein>
    <submittedName>
        <fullName evidence="9">Spc98 family-domain-containing protein</fullName>
    </submittedName>
</protein>
<dbReference type="Pfam" id="PF17681">
    <property type="entry name" value="GCP_N_terminal"/>
    <property type="match status" value="1"/>
</dbReference>
<reference evidence="9" key="1">
    <citation type="submission" date="2020-11" db="EMBL/GenBank/DDBJ databases">
        <authorList>
            <consortium name="DOE Joint Genome Institute"/>
            <person name="Ahrendt S."/>
            <person name="Riley R."/>
            <person name="Andreopoulos W."/>
            <person name="LaButti K."/>
            <person name="Pangilinan J."/>
            <person name="Ruiz-duenas F.J."/>
            <person name="Barrasa J.M."/>
            <person name="Sanchez-Garcia M."/>
            <person name="Camarero S."/>
            <person name="Miyauchi S."/>
            <person name="Serrano A."/>
            <person name="Linde D."/>
            <person name="Babiker R."/>
            <person name="Drula E."/>
            <person name="Ayuso-Fernandez I."/>
            <person name="Pacheco R."/>
            <person name="Padilla G."/>
            <person name="Ferreira P."/>
            <person name="Barriuso J."/>
            <person name="Kellner H."/>
            <person name="Castanera R."/>
            <person name="Alfaro M."/>
            <person name="Ramirez L."/>
            <person name="Pisabarro A.G."/>
            <person name="Kuo A."/>
            <person name="Tritt A."/>
            <person name="Lipzen A."/>
            <person name="He G."/>
            <person name="Yan M."/>
            <person name="Ng V."/>
            <person name="Cullen D."/>
            <person name="Martin F."/>
            <person name="Rosso M.-N."/>
            <person name="Henrissat B."/>
            <person name="Hibbett D."/>
            <person name="Martinez A.T."/>
            <person name="Grigoriev I.V."/>
        </authorList>
    </citation>
    <scope>NUCLEOTIDE SEQUENCE</scope>
    <source>
        <strain evidence="9">AH 44721</strain>
    </source>
</reference>
<dbReference type="GO" id="GO:0005816">
    <property type="term" value="C:spindle pole body"/>
    <property type="evidence" value="ECO:0007669"/>
    <property type="project" value="UniProtKB-ARBA"/>
</dbReference>
<dbReference type="PANTHER" id="PTHR19302:SF33">
    <property type="entry name" value="GAMMA-TUBULIN COMPLEX COMPONENT 5"/>
    <property type="match status" value="1"/>
</dbReference>
<evidence type="ECO:0000313" key="9">
    <source>
        <dbReference type="EMBL" id="KAF8914341.1"/>
    </source>
</evidence>
<evidence type="ECO:0000313" key="10">
    <source>
        <dbReference type="Proteomes" id="UP000724874"/>
    </source>
</evidence>
<sequence length="1140" mass="126673">MTPSSNSTLPAKKQPTRPLYSLSSRPSSRNTIQRPASSLGTRPASSASTRPQSRFSQRPSSRQARSRLIPICQALVTEVTGLREDGTENDVDGERFRESVDYVLKHLENTVVNKASSNVDLGAIDRRISGLALKARVNSQGAFAEALLSAYQRLKTHIEEREADLDQEIKTSHIPDHLQFLLALNRPPSDVTVVKAKTYLETIAHPPPPPPSLTWADILAEDPFEGEHWEGIDVPGSAQGASEGRDPEEWDTSPSLSPLSSDDLPLEGEDDSFSSAAYQESSESSPPSSPSPATRPVAIPYSYEHRKIFEELKAKQYWRDDWHTDAATNPQFNIGDPSTLGPTLSRVLARASGFQDAHAMLRSEHYIDEDDMTREILMALQGNRSILLTWKNGAFWMTPSTPRLIHLSLASQESIISSLARTASTVQNLRRFASVVFSRSNSSPPANKRVASTRTCEAFADAIDETVRGFDAWCSRREEAMCRAYLGIDEGPLAVSLLGTERAIQDEYESSFDVLLGIVQEVFNLKPEDDFAVFDQNTQTRQPAVLTALLLDTLFSRVQQHMERRESLTSDALMRVFVRTAEPVWNMIGRWLKNGMGLGLGVGTGGKHGTADELDDEFFIESSGIGVGMMGMGLLDPEFWKEGYALREGVASSGDPGADEPQPGPVPQAPVSNRKAIPLFLEHVAEMVLGTGKAVGLMRALGDPLTPNVFGAWKMFTDLVSSETQGATGVKQKNVGLFSVSVDTLSRLIYDELLPYCQAAGVQVVRVLVDECLLWKHLTAIEDLFLMRKGDAMSHFVDVLFTKMESTQSWADFHFLNTAFNDVIEANANAGTKEWVNASLVRFSYRGGKEKDRSIKRTVKAIDGLCLEYAVPFPLTYIFQPKTIQGYNEIFTLLLQIRRAKSVLERILVRDDSGREKALREELKVFYAMRSRLSWFANTLLNFLTTYVIHAEVLRFHEVFRKAESLDEMIQLHDEHLDKIRGRCLLKPNTSALHRAILSILDMCLHFSEGFVVFAGDTTATLDVSRQSISIKRHRSRRQRRQRRDIIGFSQFLHDDDDSSDEDGGNLEANGGDHDEPSFSMTGSSITGEEDFSARVERMSSELDGLVRFLRRGVESLAGGTSEAASAFGVLAFSLEDWDI</sequence>
<dbReference type="CDD" id="cd22572">
    <property type="entry name" value="GCP5_NTD"/>
    <property type="match status" value="1"/>
</dbReference>